<accession>A0A4U7ALZ3</accession>
<dbReference type="InterPro" id="IPR013819">
    <property type="entry name" value="LipOase_C"/>
</dbReference>
<protein>
    <recommendedName>
        <fullName evidence="1">Manganese lipoxygenase</fullName>
    </recommendedName>
</protein>
<dbReference type="SUPFAM" id="SSF48484">
    <property type="entry name" value="Lipoxigenase"/>
    <property type="match status" value="1"/>
</dbReference>
<dbReference type="Gene3D" id="1.20.245.10">
    <property type="entry name" value="Lipoxygenase-1, Domain 5"/>
    <property type="match status" value="1"/>
</dbReference>
<dbReference type="GO" id="GO:0050584">
    <property type="term" value="F:linoleate 11-lipoxygenase activity"/>
    <property type="evidence" value="ECO:0007669"/>
    <property type="project" value="UniProtKB-ARBA"/>
</dbReference>
<dbReference type="InterPro" id="IPR000907">
    <property type="entry name" value="LipOase"/>
</dbReference>
<name>A0A4U7ALZ3_9PEZI</name>
<dbReference type="GO" id="GO:0046872">
    <property type="term" value="F:metal ion binding"/>
    <property type="evidence" value="ECO:0007669"/>
    <property type="project" value="UniProtKB-KW"/>
</dbReference>
<evidence type="ECO:0000313" key="7">
    <source>
        <dbReference type="Proteomes" id="UP000308133"/>
    </source>
</evidence>
<dbReference type="AlphaFoldDB" id="A0A4U7ALZ3"/>
<dbReference type="Proteomes" id="UP000308133">
    <property type="component" value="Unassembled WGS sequence"/>
</dbReference>
<keyword evidence="3" id="KW-0223">Dioxygenase</keyword>
<keyword evidence="4" id="KW-0560">Oxidoreductase</keyword>
<comment type="caution">
    <text evidence="6">The sequence shown here is derived from an EMBL/GenBank/DDBJ whole genome shotgun (WGS) entry which is preliminary data.</text>
</comment>
<dbReference type="Gene3D" id="3.10.450.60">
    <property type="match status" value="1"/>
</dbReference>
<evidence type="ECO:0000313" key="6">
    <source>
        <dbReference type="EMBL" id="TKX18799.1"/>
    </source>
</evidence>
<feature type="domain" description="Lipoxygenase" evidence="5">
    <location>
        <begin position="107"/>
        <end position="742"/>
    </location>
</feature>
<dbReference type="PANTHER" id="PTHR11771">
    <property type="entry name" value="LIPOXYGENASE"/>
    <property type="match status" value="1"/>
</dbReference>
<dbReference type="GO" id="GO:0043651">
    <property type="term" value="P:linoleic acid metabolic process"/>
    <property type="evidence" value="ECO:0007669"/>
    <property type="project" value="UniProtKB-ARBA"/>
</dbReference>
<evidence type="ECO:0000256" key="2">
    <source>
        <dbReference type="ARBA" id="ARBA00022723"/>
    </source>
</evidence>
<evidence type="ECO:0000259" key="5">
    <source>
        <dbReference type="PROSITE" id="PS51393"/>
    </source>
</evidence>
<evidence type="ECO:0000256" key="1">
    <source>
        <dbReference type="ARBA" id="ARBA00021175"/>
    </source>
</evidence>
<dbReference type="EMBL" id="PTQR01000126">
    <property type="protein sequence ID" value="TKX18799.1"/>
    <property type="molecule type" value="Genomic_DNA"/>
</dbReference>
<dbReference type="PROSITE" id="PS51393">
    <property type="entry name" value="LIPOXYGENASE_3"/>
    <property type="match status" value="1"/>
</dbReference>
<proteinExistence type="predicted"/>
<evidence type="ECO:0000256" key="3">
    <source>
        <dbReference type="ARBA" id="ARBA00022964"/>
    </source>
</evidence>
<dbReference type="GO" id="GO:0034440">
    <property type="term" value="P:lipid oxidation"/>
    <property type="evidence" value="ECO:0007669"/>
    <property type="project" value="InterPro"/>
</dbReference>
<dbReference type="Pfam" id="PF00305">
    <property type="entry name" value="Lipoxygenase"/>
    <property type="match status" value="1"/>
</dbReference>
<gene>
    <name evidence="6" type="ORF">C1H76_9060</name>
</gene>
<sequence>MAPGAISEATARDDSLNIKVKDVSTLKAGVATNQPSKGPRLRHWDAGLFESELIAHDVTPRALPVKAGETHDNLIVPDEVEPTPLPRGSFAGTQRALTEVYKRSEESFAAYFDVASFETAIPRPVSLKEKRDIYTYQPPWSDNYPPHLNLIPPKDEVPLTTIFNKMRLLDTSTLLTQLVPDFVFDFIHSDPEADTLDGLSKRNQELRAQKKDIYAEPNIGDRNDWYTDRIFAQQQFTGTNPMTIEAISDNLLDEFTQEAQKQKNDEVVKLLSDEKTRSSLYVQDYSYFREAVKVAPDAPLQSIKDVGWFRRMQGVFSSDIRNDDAVRHLTAAVCLFVLDRSGQLHPLAVVIDYLGSMDKSVVIFNTKASPTSNPPNYDESTNWPWRYAKLVVQACDWTRHEITVHLTNTHFVEEATIVASQRCFEDTHPVYALLKPHWLRTLSLNAGARSVLVPSVISKIAGMETGQVQEFIKHAYSKFDWVANYVPNDLARRGFPLDEIKATGPSSPRFHRYTYARNMLEMWDCLRTFVQGMLSVDYPSDSAVASDKSLQSWAAEMRASYGGNLSSFPSSFKTLDSIVDAVTMCIHLASPQHTAVNYLQEYYQSFVVNRPPCLCVPAPKTLKELLKMQEPDLMKALPVNAPRTWLLASHLPHLLSFKVAEDQNLVTYAKSLQVLTKHKLDAAKEDEKGDRDVKTKKAADGLLLELIRLSAMFAKRSEELEMEGEIRYDVMDPVMTAVSILI</sequence>
<dbReference type="InterPro" id="IPR036226">
    <property type="entry name" value="LipOase_C_sf"/>
</dbReference>
<keyword evidence="2" id="KW-0479">Metal-binding</keyword>
<evidence type="ECO:0000256" key="4">
    <source>
        <dbReference type="ARBA" id="ARBA00023002"/>
    </source>
</evidence>
<reference evidence="6 7" key="1">
    <citation type="submission" date="2018-02" db="EMBL/GenBank/DDBJ databases">
        <title>Draft genome sequences of Elsinoe sp., causing black scab on jojoba.</title>
        <authorList>
            <person name="Stodart B."/>
            <person name="Jeffress S."/>
            <person name="Ash G."/>
            <person name="Arun Chinnappa K."/>
        </authorList>
    </citation>
    <scope>NUCLEOTIDE SEQUENCE [LARGE SCALE GENOMIC DNA]</scope>
    <source>
        <strain evidence="6 7">Hillstone_2</strain>
    </source>
</reference>
<organism evidence="6 7">
    <name type="scientific">Elsinoe australis</name>
    <dbReference type="NCBI Taxonomy" id="40998"/>
    <lineage>
        <taxon>Eukaryota</taxon>
        <taxon>Fungi</taxon>
        <taxon>Dikarya</taxon>
        <taxon>Ascomycota</taxon>
        <taxon>Pezizomycotina</taxon>
        <taxon>Dothideomycetes</taxon>
        <taxon>Dothideomycetidae</taxon>
        <taxon>Myriangiales</taxon>
        <taxon>Elsinoaceae</taxon>
        <taxon>Elsinoe</taxon>
    </lineage>
</organism>